<name>A0A8B8DGE4_CRAVI</name>
<reference evidence="8" key="1">
    <citation type="submission" date="2025-08" db="UniProtKB">
        <authorList>
            <consortium name="RefSeq"/>
        </authorList>
    </citation>
    <scope>IDENTIFICATION</scope>
    <source>
        <tissue evidence="8">Whole sample</tissue>
    </source>
</reference>
<evidence type="ECO:0000313" key="7">
    <source>
        <dbReference type="Proteomes" id="UP000694844"/>
    </source>
</evidence>
<accession>A0A8B8DGE4</accession>
<dbReference type="InterPro" id="IPR000033">
    <property type="entry name" value="LDLR_classB_rpt"/>
</dbReference>
<dbReference type="SUPFAM" id="SSF57184">
    <property type="entry name" value="Growth factor receptor domain"/>
    <property type="match status" value="1"/>
</dbReference>
<dbReference type="PROSITE" id="PS51120">
    <property type="entry name" value="LDLRB"/>
    <property type="match status" value="2"/>
</dbReference>
<organism evidence="7 8">
    <name type="scientific">Crassostrea virginica</name>
    <name type="common">Eastern oyster</name>
    <dbReference type="NCBI Taxonomy" id="6565"/>
    <lineage>
        <taxon>Eukaryota</taxon>
        <taxon>Metazoa</taxon>
        <taxon>Spiralia</taxon>
        <taxon>Lophotrochozoa</taxon>
        <taxon>Mollusca</taxon>
        <taxon>Bivalvia</taxon>
        <taxon>Autobranchia</taxon>
        <taxon>Pteriomorphia</taxon>
        <taxon>Ostreida</taxon>
        <taxon>Ostreoidea</taxon>
        <taxon>Ostreidae</taxon>
        <taxon>Crassostrea</taxon>
    </lineage>
</organism>
<evidence type="ECO:0000256" key="1">
    <source>
        <dbReference type="ARBA" id="ARBA00023157"/>
    </source>
</evidence>
<dbReference type="SUPFAM" id="SSF63825">
    <property type="entry name" value="YWTD domain"/>
    <property type="match status" value="3"/>
</dbReference>
<feature type="transmembrane region" description="Helical" evidence="4">
    <location>
        <begin position="1062"/>
        <end position="1087"/>
    </location>
</feature>
<evidence type="ECO:0000256" key="5">
    <source>
        <dbReference type="SAM" id="SignalP"/>
    </source>
</evidence>
<dbReference type="InterPro" id="IPR000742">
    <property type="entry name" value="EGF"/>
</dbReference>
<comment type="caution">
    <text evidence="2">Lacks conserved residue(s) required for the propagation of feature annotation.</text>
</comment>
<evidence type="ECO:0000259" key="6">
    <source>
        <dbReference type="PROSITE" id="PS50923"/>
    </source>
</evidence>
<dbReference type="InterPro" id="IPR000436">
    <property type="entry name" value="Sushi_SCR_CCP_dom"/>
</dbReference>
<keyword evidence="1" id="KW-1015">Disulfide bond</keyword>
<feature type="chain" id="PRO_5034466106" evidence="5">
    <location>
        <begin position="27"/>
        <end position="1163"/>
    </location>
</feature>
<dbReference type="KEGG" id="cvn:111126424"/>
<dbReference type="Pfam" id="PF14670">
    <property type="entry name" value="FXa_inhibition"/>
    <property type="match status" value="3"/>
</dbReference>
<dbReference type="InterPro" id="IPR011042">
    <property type="entry name" value="6-blade_b-propeller_TolB-like"/>
</dbReference>
<evidence type="ECO:0000256" key="3">
    <source>
        <dbReference type="PROSITE-ProRule" id="PRU00461"/>
    </source>
</evidence>
<keyword evidence="4" id="KW-1133">Transmembrane helix</keyword>
<evidence type="ECO:0000256" key="4">
    <source>
        <dbReference type="SAM" id="Phobius"/>
    </source>
</evidence>
<gene>
    <name evidence="8" type="primary">LOC111126424</name>
</gene>
<dbReference type="SMART" id="SM00135">
    <property type="entry name" value="LY"/>
    <property type="match status" value="7"/>
</dbReference>
<dbReference type="SUPFAM" id="SSF57196">
    <property type="entry name" value="EGF/Laminin"/>
    <property type="match status" value="1"/>
</dbReference>
<keyword evidence="7" id="KW-1185">Reference proteome</keyword>
<protein>
    <submittedName>
        <fullName evidence="8">Prolow-density lipoprotein receptor-related protein 1-like</fullName>
    </submittedName>
</protein>
<dbReference type="PANTHER" id="PTHR46513">
    <property type="entry name" value="VITELLOGENIN RECEPTOR-LIKE PROTEIN-RELATED-RELATED"/>
    <property type="match status" value="1"/>
</dbReference>
<feature type="domain" description="Sushi" evidence="6">
    <location>
        <begin position="980"/>
        <end position="1044"/>
    </location>
</feature>
<feature type="repeat" description="LDL-receptor class B" evidence="3">
    <location>
        <begin position="807"/>
        <end position="853"/>
    </location>
</feature>
<evidence type="ECO:0000256" key="2">
    <source>
        <dbReference type="PROSITE-ProRule" id="PRU00302"/>
    </source>
</evidence>
<feature type="repeat" description="LDL-receptor class B" evidence="3">
    <location>
        <begin position="229"/>
        <end position="273"/>
    </location>
</feature>
<sequence>MLRKRKNSWLTVCIICMASLLISVTCQDGDRGLVVSLLPDHVSEIVTFPGKVDNFVNAKDSTGEKSGNRFLYFFGRTDVLSMACDPWNHSIYVLDGLSQSLYKMHHFNIWMNNTQRNVTLMHQGVSHSASSQIAFDWLSRNIYWTDDFYNWIGVQPVDTEDKTMYKVIMHDGLWSPLALTVDPIKGYLFVAEHGANTVIERADLAGEDRKTIITSISKVPDIVVDAEEERIYWIDIGRNALETARYDGTDRRLVRRSTNIYILMSGLTLYNDVVCLTKFQESEVLCLDKRSGSVVWSNTFATQQPWSVEVYDKDLQKKVPHKCEQKGCGHFCANTPNGAKCLCKEGFELDTDGKSCTASHRLYGKGLLMANGTDMCMLDIRVITGHQNDARCFLSWKNNITHVAVDANRNKIYFTDDTNRKIQKYDIVLNVTSVIATTSSVSGLVYDWINDDVYWSEDDSGKIKVTTTADNVRQEATIFWGLDRPSFLTVNPHNSTLYWVSNRNGQYSIDGGSFDGMKRWKIAEKAIIQNPSGLFYDYSYKKLFFIDKGELKSILPDGSGMVALNSVGSDDKIFVYKDYALVTNGQNYIRTLNIHTKVLKRTFNLTDFKKVSDLVVFDKSIQLLENSPCRANNGGCEHICTVDTGKKICRCGFGYTLKSDGLNCSSVPVQEDFALTVDYTHGILYQISLQDAKVTAIDLPPPNYPMSAVYDSKRHKVYWADFQRYQILQSTIWGKNKTVVFNTGSFIPGSVQVDSSTGNIYYAATTFDFMKGVTSHIAVVRPQSGQNKVVISQLEVVKTIALCPQKGWLFWIDKGGGQYTAYIGRGAMDGDSRSFFVSSNLFSPTGLTVDYQDEKLYWSDSYMNTISYIGLDGNNRGELTHDPRADIMHIAVYGSHLYYTAVNRQFITKVNKKTGTISSWMSETPEFGRLETIDIHPGDPMPVNEKCAVNNGLCSTFCLPTPFGRSCACEEGVLLEKDGRTCKGVKKCNQTIPNGRFQSDCSGYLGTTCRYQCSPGYLPALADLDLHCSYNGDWGVQMDKLCELLNPSKAEFSSQADTLNKAALGGILGAVIFILLIVIVVIVVILYKRRQGMFAHAKFVNAPNVQLNPSNAEKMDEKEIVNGKEHSNGTVNGTIGTSNPVYEYKTDTNSSNHVYSTLDVQNM</sequence>
<feature type="signal peptide" evidence="5">
    <location>
        <begin position="1"/>
        <end position="26"/>
    </location>
</feature>
<dbReference type="Pfam" id="PF00058">
    <property type="entry name" value="Ldl_recept_b"/>
    <property type="match status" value="1"/>
</dbReference>
<keyword evidence="4" id="KW-0812">Transmembrane</keyword>
<dbReference type="Gene3D" id="2.10.70.10">
    <property type="entry name" value="Complement Module, domain 1"/>
    <property type="match status" value="1"/>
</dbReference>
<dbReference type="AlphaFoldDB" id="A0A8B8DGE4"/>
<dbReference type="InterPro" id="IPR050778">
    <property type="entry name" value="Cueball_EGF_LRP_Nidogen"/>
</dbReference>
<dbReference type="PROSITE" id="PS50923">
    <property type="entry name" value="SUSHI"/>
    <property type="match status" value="1"/>
</dbReference>
<dbReference type="OrthoDB" id="382013at2759"/>
<keyword evidence="4" id="KW-0472">Membrane</keyword>
<proteinExistence type="predicted"/>
<dbReference type="SMART" id="SM00181">
    <property type="entry name" value="EGF"/>
    <property type="match status" value="3"/>
</dbReference>
<dbReference type="CDD" id="cd00033">
    <property type="entry name" value="CCP"/>
    <property type="match status" value="1"/>
</dbReference>
<dbReference type="Gene3D" id="2.120.10.30">
    <property type="entry name" value="TolB, C-terminal domain"/>
    <property type="match status" value="3"/>
</dbReference>
<dbReference type="GeneID" id="111126424"/>
<dbReference type="RefSeq" id="XP_022326775.1">
    <property type="nucleotide sequence ID" value="XM_022471067.1"/>
</dbReference>
<keyword evidence="5" id="KW-0732">Signal</keyword>
<keyword evidence="2" id="KW-0768">Sushi</keyword>
<dbReference type="InterPro" id="IPR009030">
    <property type="entry name" value="Growth_fac_rcpt_cys_sf"/>
</dbReference>
<dbReference type="Proteomes" id="UP000694844">
    <property type="component" value="Chromosome 3"/>
</dbReference>
<dbReference type="PANTHER" id="PTHR46513:SF44">
    <property type="entry name" value="LDL RECEPTOR RELATED PROTEIN 4"/>
    <property type="match status" value="1"/>
</dbReference>
<evidence type="ECO:0000313" key="8">
    <source>
        <dbReference type="RefSeq" id="XP_022326775.1"/>
    </source>
</evidence>